<dbReference type="Pfam" id="PF05794">
    <property type="entry name" value="Tcp11"/>
    <property type="match status" value="1"/>
</dbReference>
<evidence type="ECO:0000256" key="2">
    <source>
        <dbReference type="SAM" id="MobiDB-lite"/>
    </source>
</evidence>
<evidence type="ECO:0000256" key="1">
    <source>
        <dbReference type="ARBA" id="ARBA00010954"/>
    </source>
</evidence>
<evidence type="ECO:0000313" key="3">
    <source>
        <dbReference type="EMBL" id="EJU04065.1"/>
    </source>
</evidence>
<reference evidence="3 4" key="1">
    <citation type="journal article" date="2012" name="Science">
        <title>The Paleozoic origin of enzymatic lignin decomposition reconstructed from 31 fungal genomes.</title>
        <authorList>
            <person name="Floudas D."/>
            <person name="Binder M."/>
            <person name="Riley R."/>
            <person name="Barry K."/>
            <person name="Blanchette R.A."/>
            <person name="Henrissat B."/>
            <person name="Martinez A.T."/>
            <person name="Otillar R."/>
            <person name="Spatafora J.W."/>
            <person name="Yadav J.S."/>
            <person name="Aerts A."/>
            <person name="Benoit I."/>
            <person name="Boyd A."/>
            <person name="Carlson A."/>
            <person name="Copeland A."/>
            <person name="Coutinho P.M."/>
            <person name="de Vries R.P."/>
            <person name="Ferreira P."/>
            <person name="Findley K."/>
            <person name="Foster B."/>
            <person name="Gaskell J."/>
            <person name="Glotzer D."/>
            <person name="Gorecki P."/>
            <person name="Heitman J."/>
            <person name="Hesse C."/>
            <person name="Hori C."/>
            <person name="Igarashi K."/>
            <person name="Jurgens J.A."/>
            <person name="Kallen N."/>
            <person name="Kersten P."/>
            <person name="Kohler A."/>
            <person name="Kuees U."/>
            <person name="Kumar T.K.A."/>
            <person name="Kuo A."/>
            <person name="LaButti K."/>
            <person name="Larrondo L.F."/>
            <person name="Lindquist E."/>
            <person name="Ling A."/>
            <person name="Lombard V."/>
            <person name="Lucas S."/>
            <person name="Lundell T."/>
            <person name="Martin R."/>
            <person name="McLaughlin D.J."/>
            <person name="Morgenstern I."/>
            <person name="Morin E."/>
            <person name="Murat C."/>
            <person name="Nagy L.G."/>
            <person name="Nolan M."/>
            <person name="Ohm R.A."/>
            <person name="Patyshakuliyeva A."/>
            <person name="Rokas A."/>
            <person name="Ruiz-Duenas F.J."/>
            <person name="Sabat G."/>
            <person name="Salamov A."/>
            <person name="Samejima M."/>
            <person name="Schmutz J."/>
            <person name="Slot J.C."/>
            <person name="St John F."/>
            <person name="Stenlid J."/>
            <person name="Sun H."/>
            <person name="Sun S."/>
            <person name="Syed K."/>
            <person name="Tsang A."/>
            <person name="Wiebenga A."/>
            <person name="Young D."/>
            <person name="Pisabarro A."/>
            <person name="Eastwood D.C."/>
            <person name="Martin F."/>
            <person name="Cullen D."/>
            <person name="Grigoriev I.V."/>
            <person name="Hibbett D.S."/>
        </authorList>
    </citation>
    <scope>NUCLEOTIDE SEQUENCE [LARGE SCALE GENOMIC DNA]</scope>
    <source>
        <strain evidence="3 4">DJM-731 SS1</strain>
    </source>
</reference>
<dbReference type="InterPro" id="IPR008862">
    <property type="entry name" value="Tcp11"/>
</dbReference>
<accession>M5G787</accession>
<evidence type="ECO:0000313" key="4">
    <source>
        <dbReference type="Proteomes" id="UP000030653"/>
    </source>
</evidence>
<dbReference type="Proteomes" id="UP000030653">
    <property type="component" value="Unassembled WGS sequence"/>
</dbReference>
<sequence length="563" mass="62228">MPPASPSSPSSSPSLPLPFILLPHQLQRQLDDAYLLHQLSLRPATILPPGKSVLSLYTQTRKRAREAGDGTQEALGVEGGNLPSTAEIERHALEKLSSPSASVQLSRLQQLYIDLAEALAPLLPPEDPLLIQLREPMSPTSSPVESALFHLSPLLHHLLKICAPVRDGEVQALLERITPPPPARSPDLPQIALDTFRGILDLSREMRSDLRDAHISLLGEKQLRLLIRREAGEEERAVVRRFYEGVQLDDAWEEWVGTDGEGERRWVAKIIHCLGSNRPVQPSIPTRFDSPRPDGPTSGAKDTGEGEESRNYLPPQLLLESPALLLAQNTIQALTITACLATLVQPTPRVASPSSALGTEDQLRFTARIWTLLSGEIDASIPSCSQQEGTKLVHLEEEVVSAWCGQRKKRKAQHTPKASLDAVPAEPVIKPVDTQAAQEEDPDIEAERQLRKSVSRLLRTEDPVFALLRRRLVDALAAHFSRPPVPEGERAKEGQSTPRRLRAGRGLPGALKVTELEEEEVKSRWDGRVKGFEDEVLRREVEKLARELGDVVGWVEEVWGVGR</sequence>
<dbReference type="AlphaFoldDB" id="M5G787"/>
<dbReference type="EMBL" id="JH795858">
    <property type="protein sequence ID" value="EJU04065.1"/>
    <property type="molecule type" value="Genomic_DNA"/>
</dbReference>
<dbReference type="OMA" id="MNTHEAD"/>
<name>M5G787_DACPD</name>
<feature type="region of interest" description="Disordered" evidence="2">
    <location>
        <begin position="483"/>
        <end position="508"/>
    </location>
</feature>
<dbReference type="OrthoDB" id="276323at2759"/>
<dbReference type="RefSeq" id="XP_040630959.1">
    <property type="nucleotide sequence ID" value="XM_040771026.1"/>
</dbReference>
<gene>
    <name evidence="3" type="ORF">DACRYDRAFT_14265</name>
</gene>
<proteinExistence type="inferred from homology"/>
<organism evidence="3 4">
    <name type="scientific">Dacryopinax primogenitus (strain DJM 731)</name>
    <name type="common">Brown rot fungus</name>
    <dbReference type="NCBI Taxonomy" id="1858805"/>
    <lineage>
        <taxon>Eukaryota</taxon>
        <taxon>Fungi</taxon>
        <taxon>Dikarya</taxon>
        <taxon>Basidiomycota</taxon>
        <taxon>Agaricomycotina</taxon>
        <taxon>Dacrymycetes</taxon>
        <taxon>Dacrymycetales</taxon>
        <taxon>Dacrymycetaceae</taxon>
        <taxon>Dacryopinax</taxon>
    </lineage>
</organism>
<keyword evidence="4" id="KW-1185">Reference proteome</keyword>
<dbReference type="HOGENOM" id="CLU_011749_0_0_1"/>
<protein>
    <submittedName>
        <fullName evidence="3">Uncharacterized protein</fullName>
    </submittedName>
</protein>
<dbReference type="GeneID" id="63686088"/>
<feature type="region of interest" description="Disordered" evidence="2">
    <location>
        <begin position="281"/>
        <end position="310"/>
    </location>
</feature>
<comment type="similarity">
    <text evidence="1">Belongs to the TCP11 family.</text>
</comment>